<evidence type="ECO:0000256" key="4">
    <source>
        <dbReference type="ARBA" id="ARBA00023236"/>
    </source>
</evidence>
<dbReference type="NCBIfam" id="NF007892">
    <property type="entry name" value="PRK10595.1"/>
    <property type="match status" value="1"/>
</dbReference>
<evidence type="ECO:0000256" key="2">
    <source>
        <dbReference type="ARBA" id="ARBA00022763"/>
    </source>
</evidence>
<protein>
    <submittedName>
        <fullName evidence="7">Cell division inhibitor SulA</fullName>
    </submittedName>
</protein>
<keyword evidence="5" id="KW-0131">Cell cycle</keyword>
<comment type="caution">
    <text evidence="7">The sequence shown here is derived from an EMBL/GenBank/DDBJ whole genome shotgun (WGS) entry which is preliminary data.</text>
</comment>
<dbReference type="Pfam" id="PF03846">
    <property type="entry name" value="SulA"/>
    <property type="match status" value="1"/>
</dbReference>
<name>A0ABY2SNM2_9HYPH</name>
<keyword evidence="8" id="KW-1185">Reference proteome</keyword>
<gene>
    <name evidence="7" type="primary">sulA</name>
    <name evidence="7" type="ORF">FCN80_06465</name>
</gene>
<keyword evidence="3" id="KW-0717">Septation</keyword>
<dbReference type="InterPro" id="IPR027417">
    <property type="entry name" value="P-loop_NTPase"/>
</dbReference>
<dbReference type="RefSeq" id="WP_136989183.1">
    <property type="nucleotide sequence ID" value="NZ_SZPQ01000004.1"/>
</dbReference>
<evidence type="ECO:0000256" key="3">
    <source>
        <dbReference type="ARBA" id="ARBA00023210"/>
    </source>
</evidence>
<dbReference type="InterPro" id="IPR004596">
    <property type="entry name" value="Cell_div_suppressor_SulA"/>
</dbReference>
<dbReference type="InterPro" id="IPR050356">
    <property type="entry name" value="SulA_CellDiv_inhibitor"/>
</dbReference>
<proteinExistence type="inferred from homology"/>
<dbReference type="HAMAP" id="MF_01179">
    <property type="entry name" value="SulA"/>
    <property type="match status" value="1"/>
</dbReference>
<dbReference type="InterPro" id="IPR047696">
    <property type="entry name" value="SulA_enterobact"/>
</dbReference>
<dbReference type="EMBL" id="SZPQ01000004">
    <property type="protein sequence ID" value="TKI07524.1"/>
    <property type="molecule type" value="Genomic_DNA"/>
</dbReference>
<dbReference type="SUPFAM" id="SSF52540">
    <property type="entry name" value="P-loop containing nucleoside triphosphate hydrolases"/>
    <property type="match status" value="1"/>
</dbReference>
<dbReference type="PIRSF" id="PIRSF003093">
    <property type="entry name" value="SulA"/>
    <property type="match status" value="1"/>
</dbReference>
<keyword evidence="4" id="KW-0742">SOS response</keyword>
<evidence type="ECO:0000256" key="1">
    <source>
        <dbReference type="ARBA" id="ARBA00022618"/>
    </source>
</evidence>
<feature type="region of interest" description="Disordered" evidence="6">
    <location>
        <begin position="1"/>
        <end position="28"/>
    </location>
</feature>
<dbReference type="Gene3D" id="3.40.50.300">
    <property type="entry name" value="P-loop containing nucleotide triphosphate hydrolases"/>
    <property type="match status" value="1"/>
</dbReference>
<dbReference type="PANTHER" id="PTHR35369">
    <property type="entry name" value="BLR3025 PROTEIN-RELATED"/>
    <property type="match status" value="1"/>
</dbReference>
<organism evidence="7 8">
    <name type="scientific">Martelella alba</name>
    <dbReference type="NCBI Taxonomy" id="2590451"/>
    <lineage>
        <taxon>Bacteria</taxon>
        <taxon>Pseudomonadati</taxon>
        <taxon>Pseudomonadota</taxon>
        <taxon>Alphaproteobacteria</taxon>
        <taxon>Hyphomicrobiales</taxon>
        <taxon>Aurantimonadaceae</taxon>
        <taxon>Martelella</taxon>
    </lineage>
</organism>
<reference evidence="7 8" key="1">
    <citation type="submission" date="2019-04" db="EMBL/GenBank/DDBJ databases">
        <authorList>
            <person name="Li M."/>
            <person name="Gao C."/>
        </authorList>
    </citation>
    <scope>NUCLEOTIDE SEQUENCE [LARGE SCALE GENOMIC DNA]</scope>
    <source>
        <strain evidence="7 8">BGMRC 2031</strain>
    </source>
</reference>
<evidence type="ECO:0000313" key="7">
    <source>
        <dbReference type="EMBL" id="TKI07524.1"/>
    </source>
</evidence>
<dbReference type="Proteomes" id="UP000305202">
    <property type="component" value="Unassembled WGS sequence"/>
</dbReference>
<keyword evidence="2" id="KW-0227">DNA damage</keyword>
<dbReference type="PANTHER" id="PTHR35369:SF4">
    <property type="entry name" value="CELL DIVISION INHIBITOR SULA"/>
    <property type="match status" value="1"/>
</dbReference>
<keyword evidence="1" id="KW-0132">Cell division</keyword>
<evidence type="ECO:0000256" key="6">
    <source>
        <dbReference type="SAM" id="MobiDB-lite"/>
    </source>
</evidence>
<accession>A0ABY2SNM2</accession>
<sequence length="168" mass="18974">MHSQSQARFPSCRPNRTESTPTRPREPSVSGFVSEVVYFEDQSIVAHILLPLLRQLGLQARWLLWLTSGRKLNRSWLKQAGLPLEKMMQLHRPSGDEGVAAMEKALLTGNYSVILGWFPKELTAEDKRRLYEAAALGESYGFIIYPQNGASRSSGQFSGIKIHSGWYH</sequence>
<evidence type="ECO:0000313" key="8">
    <source>
        <dbReference type="Proteomes" id="UP000305202"/>
    </source>
</evidence>
<dbReference type="NCBIfam" id="TIGR00623">
    <property type="entry name" value="SOS_SulA_coli"/>
    <property type="match status" value="1"/>
</dbReference>
<evidence type="ECO:0000256" key="5">
    <source>
        <dbReference type="ARBA" id="ARBA00023306"/>
    </source>
</evidence>